<sequence>TAAPSTAIASSPTAPSSTLLSQITGVVFDDDRGVKTTAYRSIARVFLGIACLEHLLKLSKRAARFFLLGFFVFHNGLH</sequence>
<feature type="non-terminal residue" evidence="1">
    <location>
        <position position="1"/>
    </location>
</feature>
<protein>
    <submittedName>
        <fullName evidence="1">Uncharacterized protein</fullName>
    </submittedName>
</protein>
<dbReference type="AlphaFoldDB" id="A0AAN5D4G4"/>
<feature type="non-terminal residue" evidence="1">
    <location>
        <position position="78"/>
    </location>
</feature>
<dbReference type="Proteomes" id="UP001328107">
    <property type="component" value="Unassembled WGS sequence"/>
</dbReference>
<name>A0AAN5D4G4_9BILA</name>
<comment type="caution">
    <text evidence="1">The sequence shown here is derived from an EMBL/GenBank/DDBJ whole genome shotgun (WGS) entry which is preliminary data.</text>
</comment>
<organism evidence="1 2">
    <name type="scientific">Pristionchus mayeri</name>
    <dbReference type="NCBI Taxonomy" id="1317129"/>
    <lineage>
        <taxon>Eukaryota</taxon>
        <taxon>Metazoa</taxon>
        <taxon>Ecdysozoa</taxon>
        <taxon>Nematoda</taxon>
        <taxon>Chromadorea</taxon>
        <taxon>Rhabditida</taxon>
        <taxon>Rhabditina</taxon>
        <taxon>Diplogasteromorpha</taxon>
        <taxon>Diplogasteroidea</taxon>
        <taxon>Neodiplogasteridae</taxon>
        <taxon>Pristionchus</taxon>
    </lineage>
</organism>
<evidence type="ECO:0000313" key="2">
    <source>
        <dbReference type="Proteomes" id="UP001328107"/>
    </source>
</evidence>
<keyword evidence="2" id="KW-1185">Reference proteome</keyword>
<evidence type="ECO:0000313" key="1">
    <source>
        <dbReference type="EMBL" id="GMR56448.1"/>
    </source>
</evidence>
<gene>
    <name evidence="1" type="ORF">PMAYCL1PPCAC_26643</name>
</gene>
<accession>A0AAN5D4G4</accession>
<reference evidence="2" key="1">
    <citation type="submission" date="2022-10" db="EMBL/GenBank/DDBJ databases">
        <title>Genome assembly of Pristionchus species.</title>
        <authorList>
            <person name="Yoshida K."/>
            <person name="Sommer R.J."/>
        </authorList>
    </citation>
    <scope>NUCLEOTIDE SEQUENCE [LARGE SCALE GENOMIC DNA]</scope>
    <source>
        <strain evidence="2">RS5460</strain>
    </source>
</reference>
<dbReference type="EMBL" id="BTRK01000005">
    <property type="protein sequence ID" value="GMR56448.1"/>
    <property type="molecule type" value="Genomic_DNA"/>
</dbReference>
<proteinExistence type="predicted"/>